<evidence type="ECO:0000313" key="1">
    <source>
        <dbReference type="EMBL" id="KAJ3113067.1"/>
    </source>
</evidence>
<dbReference type="EMBL" id="JADGJH010001479">
    <property type="protein sequence ID" value="KAJ3113067.1"/>
    <property type="molecule type" value="Genomic_DNA"/>
</dbReference>
<gene>
    <name evidence="1" type="ORF">HK100_002103</name>
</gene>
<protein>
    <submittedName>
        <fullName evidence="1">Uncharacterized protein</fullName>
    </submittedName>
</protein>
<accession>A0AAD5SYY5</accession>
<proteinExistence type="predicted"/>
<comment type="caution">
    <text evidence="1">The sequence shown here is derived from an EMBL/GenBank/DDBJ whole genome shotgun (WGS) entry which is preliminary data.</text>
</comment>
<dbReference type="Proteomes" id="UP001211907">
    <property type="component" value="Unassembled WGS sequence"/>
</dbReference>
<evidence type="ECO:0000313" key="2">
    <source>
        <dbReference type="Proteomes" id="UP001211907"/>
    </source>
</evidence>
<reference evidence="1" key="1">
    <citation type="submission" date="2020-05" db="EMBL/GenBank/DDBJ databases">
        <title>Phylogenomic resolution of chytrid fungi.</title>
        <authorList>
            <person name="Stajich J.E."/>
            <person name="Amses K."/>
            <person name="Simmons R."/>
            <person name="Seto K."/>
            <person name="Myers J."/>
            <person name="Bonds A."/>
            <person name="Quandt C.A."/>
            <person name="Barry K."/>
            <person name="Liu P."/>
            <person name="Grigoriev I."/>
            <person name="Longcore J.E."/>
            <person name="James T.Y."/>
        </authorList>
    </citation>
    <scope>NUCLEOTIDE SEQUENCE</scope>
    <source>
        <strain evidence="1">JEL0513</strain>
    </source>
</reference>
<keyword evidence="2" id="KW-1185">Reference proteome</keyword>
<dbReference type="AlphaFoldDB" id="A0AAD5SYY5"/>
<sequence length="60" mass="6709">MWAKQLLEGNLNPIPIVKALPKSQKFSTSSNFRKDHFIIVDFHVPRSPTTTKQLAGSSLS</sequence>
<organism evidence="1 2">
    <name type="scientific">Physocladia obscura</name>
    <dbReference type="NCBI Taxonomy" id="109957"/>
    <lineage>
        <taxon>Eukaryota</taxon>
        <taxon>Fungi</taxon>
        <taxon>Fungi incertae sedis</taxon>
        <taxon>Chytridiomycota</taxon>
        <taxon>Chytridiomycota incertae sedis</taxon>
        <taxon>Chytridiomycetes</taxon>
        <taxon>Chytridiales</taxon>
        <taxon>Chytriomycetaceae</taxon>
        <taxon>Physocladia</taxon>
    </lineage>
</organism>
<name>A0AAD5SYY5_9FUNG</name>